<feature type="transmembrane region" description="Helical" evidence="5">
    <location>
        <begin position="163"/>
        <end position="187"/>
    </location>
</feature>
<protein>
    <submittedName>
        <fullName evidence="6">Uncharacterized protein</fullName>
    </submittedName>
</protein>
<accession>A0AA43TX92</accession>
<comment type="caution">
    <text evidence="6">The sequence shown here is derived from an EMBL/GenBank/DDBJ whole genome shotgun (WGS) entry which is preliminary data.</text>
</comment>
<dbReference type="EMBL" id="JAPUFD010000010">
    <property type="protein sequence ID" value="MDI1489810.1"/>
    <property type="molecule type" value="Genomic_DNA"/>
</dbReference>
<evidence type="ECO:0000256" key="2">
    <source>
        <dbReference type="ARBA" id="ARBA00022692"/>
    </source>
</evidence>
<dbReference type="Proteomes" id="UP001161017">
    <property type="component" value="Unassembled WGS sequence"/>
</dbReference>
<keyword evidence="2 5" id="KW-0812">Transmembrane</keyword>
<evidence type="ECO:0000313" key="6">
    <source>
        <dbReference type="EMBL" id="MDI1489810.1"/>
    </source>
</evidence>
<sequence>MHWNMFHLTSACTEPSTACPLDPTEFGHYPDVPDKIFSIAFFTICAILQLVLGIKWRTWTYMVFVVCGSALEAVGYVGRLKLWANPLSIKGFEIQIICLVLAPAFLSAGIYLSLKHLILRLGPRHSTLRPEYYTRAFIAADIVSLVLQFAGGAIAGLGAQKNIGLRLALIGIIGQVVTLFVFGVLVVDYAGRLFKNRNELSNEARKTCRSWKFRLYVISIAVTFVAILIRCIYR</sequence>
<dbReference type="AlphaFoldDB" id="A0AA43TX92"/>
<feature type="transmembrane region" description="Helical" evidence="5">
    <location>
        <begin position="215"/>
        <end position="233"/>
    </location>
</feature>
<dbReference type="GO" id="GO:0000324">
    <property type="term" value="C:fungal-type vacuole"/>
    <property type="evidence" value="ECO:0007669"/>
    <property type="project" value="TreeGrafter"/>
</dbReference>
<evidence type="ECO:0000313" key="7">
    <source>
        <dbReference type="Proteomes" id="UP001161017"/>
    </source>
</evidence>
<reference evidence="6" key="1">
    <citation type="journal article" date="2023" name="Genome Biol. Evol.">
        <title>First Whole Genome Sequence and Flow Cytometry Genome Size Data for the Lichen-Forming Fungus Ramalina farinacea (Ascomycota).</title>
        <authorList>
            <person name="Llewellyn T."/>
            <person name="Mian S."/>
            <person name="Hill R."/>
            <person name="Leitch I.J."/>
            <person name="Gaya E."/>
        </authorList>
    </citation>
    <scope>NUCLEOTIDE SEQUENCE</scope>
    <source>
        <strain evidence="6">LIQ254RAFAR</strain>
    </source>
</reference>
<evidence type="ECO:0000256" key="5">
    <source>
        <dbReference type="SAM" id="Phobius"/>
    </source>
</evidence>
<evidence type="ECO:0000256" key="3">
    <source>
        <dbReference type="ARBA" id="ARBA00022989"/>
    </source>
</evidence>
<evidence type="ECO:0000256" key="1">
    <source>
        <dbReference type="ARBA" id="ARBA00004141"/>
    </source>
</evidence>
<feature type="transmembrane region" description="Helical" evidence="5">
    <location>
        <begin position="61"/>
        <end position="82"/>
    </location>
</feature>
<dbReference type="InterPro" id="IPR007568">
    <property type="entry name" value="RTA1"/>
</dbReference>
<dbReference type="Pfam" id="PF04479">
    <property type="entry name" value="RTA1"/>
    <property type="match status" value="1"/>
</dbReference>
<dbReference type="GO" id="GO:0005886">
    <property type="term" value="C:plasma membrane"/>
    <property type="evidence" value="ECO:0007669"/>
    <property type="project" value="TreeGrafter"/>
</dbReference>
<feature type="transmembrane region" description="Helical" evidence="5">
    <location>
        <begin position="94"/>
        <end position="114"/>
    </location>
</feature>
<proteinExistence type="predicted"/>
<keyword evidence="7" id="KW-1185">Reference proteome</keyword>
<feature type="transmembrane region" description="Helical" evidence="5">
    <location>
        <begin position="36"/>
        <end position="54"/>
    </location>
</feature>
<name>A0AA43TX92_9LECA</name>
<comment type="subcellular location">
    <subcellularLocation>
        <location evidence="1">Membrane</location>
        <topology evidence="1">Multi-pass membrane protein</topology>
    </subcellularLocation>
</comment>
<dbReference type="PANTHER" id="PTHR31465">
    <property type="entry name" value="PROTEIN RTA1-RELATED"/>
    <property type="match status" value="1"/>
</dbReference>
<dbReference type="PANTHER" id="PTHR31465:SF8">
    <property type="entry name" value="DOMAIN PROTEIN, PUTATIVE (AFU_ORTHOLOGUE AFUA_6G14140)-RELATED"/>
    <property type="match status" value="1"/>
</dbReference>
<keyword evidence="4 5" id="KW-0472">Membrane</keyword>
<gene>
    <name evidence="6" type="ORF">OHK93_001008</name>
</gene>
<organism evidence="6 7">
    <name type="scientific">Ramalina farinacea</name>
    <dbReference type="NCBI Taxonomy" id="258253"/>
    <lineage>
        <taxon>Eukaryota</taxon>
        <taxon>Fungi</taxon>
        <taxon>Dikarya</taxon>
        <taxon>Ascomycota</taxon>
        <taxon>Pezizomycotina</taxon>
        <taxon>Lecanoromycetes</taxon>
        <taxon>OSLEUM clade</taxon>
        <taxon>Lecanoromycetidae</taxon>
        <taxon>Lecanorales</taxon>
        <taxon>Lecanorineae</taxon>
        <taxon>Ramalinaceae</taxon>
        <taxon>Ramalina</taxon>
    </lineage>
</organism>
<evidence type="ECO:0000256" key="4">
    <source>
        <dbReference type="ARBA" id="ARBA00023136"/>
    </source>
</evidence>
<keyword evidence="3 5" id="KW-1133">Transmembrane helix</keyword>
<feature type="transmembrane region" description="Helical" evidence="5">
    <location>
        <begin position="135"/>
        <end position="157"/>
    </location>
</feature>